<name>A0A9Q3FQL3_9BASI</name>
<proteinExistence type="predicted"/>
<evidence type="ECO:0000256" key="1">
    <source>
        <dbReference type="SAM" id="MobiDB-lite"/>
    </source>
</evidence>
<protein>
    <submittedName>
        <fullName evidence="2">Uncharacterized protein</fullName>
    </submittedName>
</protein>
<feature type="compositionally biased region" description="Basic and acidic residues" evidence="1">
    <location>
        <begin position="29"/>
        <end position="39"/>
    </location>
</feature>
<dbReference type="Proteomes" id="UP000765509">
    <property type="component" value="Unassembled WGS sequence"/>
</dbReference>
<organism evidence="2 3">
    <name type="scientific">Austropuccinia psidii MF-1</name>
    <dbReference type="NCBI Taxonomy" id="1389203"/>
    <lineage>
        <taxon>Eukaryota</taxon>
        <taxon>Fungi</taxon>
        <taxon>Dikarya</taxon>
        <taxon>Basidiomycota</taxon>
        <taxon>Pucciniomycotina</taxon>
        <taxon>Pucciniomycetes</taxon>
        <taxon>Pucciniales</taxon>
        <taxon>Sphaerophragmiaceae</taxon>
        <taxon>Austropuccinia</taxon>
    </lineage>
</organism>
<feature type="compositionally biased region" description="Acidic residues" evidence="1">
    <location>
        <begin position="85"/>
        <end position="95"/>
    </location>
</feature>
<comment type="caution">
    <text evidence="2">The sequence shown here is derived from an EMBL/GenBank/DDBJ whole genome shotgun (WGS) entry which is preliminary data.</text>
</comment>
<feature type="region of interest" description="Disordered" evidence="1">
    <location>
        <begin position="1"/>
        <end position="40"/>
    </location>
</feature>
<gene>
    <name evidence="2" type="ORF">O181_082527</name>
</gene>
<dbReference type="AlphaFoldDB" id="A0A9Q3FQL3"/>
<evidence type="ECO:0000313" key="3">
    <source>
        <dbReference type="Proteomes" id="UP000765509"/>
    </source>
</evidence>
<keyword evidence="3" id="KW-1185">Reference proteome</keyword>
<reference evidence="2" key="1">
    <citation type="submission" date="2021-03" db="EMBL/GenBank/DDBJ databases">
        <title>Draft genome sequence of rust myrtle Austropuccinia psidii MF-1, a brazilian biotype.</title>
        <authorList>
            <person name="Quecine M.C."/>
            <person name="Pachon D.M.R."/>
            <person name="Bonatelli M.L."/>
            <person name="Correr F.H."/>
            <person name="Franceschini L.M."/>
            <person name="Leite T.F."/>
            <person name="Margarido G.R.A."/>
            <person name="Almeida C.A."/>
            <person name="Ferrarezi J.A."/>
            <person name="Labate C.A."/>
        </authorList>
    </citation>
    <scope>NUCLEOTIDE SEQUENCE</scope>
    <source>
        <strain evidence="2">MF-1</strain>
    </source>
</reference>
<accession>A0A9Q3FQL3</accession>
<dbReference type="EMBL" id="AVOT02047510">
    <property type="protein sequence ID" value="MBW0542812.1"/>
    <property type="molecule type" value="Genomic_DNA"/>
</dbReference>
<evidence type="ECO:0000313" key="2">
    <source>
        <dbReference type="EMBL" id="MBW0542812.1"/>
    </source>
</evidence>
<feature type="region of interest" description="Disordered" evidence="1">
    <location>
        <begin position="74"/>
        <end position="95"/>
    </location>
</feature>
<sequence length="95" mass="10919">MEDITTRKKAGRNWHKPPMDNETSGKPIPEPDKPHDEAPVKFNKCGSTSHLEHICPKNTRVNWIEIDKVQYTKETNNVALHESDSEPSEEEEKPD</sequence>